<keyword evidence="10" id="KW-1185">Reference proteome</keyword>
<evidence type="ECO:0000313" key="9">
    <source>
        <dbReference type="EMBL" id="EXB28671.1"/>
    </source>
</evidence>
<dbReference type="GO" id="GO:0005743">
    <property type="term" value="C:mitochondrial inner membrane"/>
    <property type="evidence" value="ECO:0007669"/>
    <property type="project" value="TreeGrafter"/>
</dbReference>
<reference evidence="10" key="1">
    <citation type="submission" date="2013-01" db="EMBL/GenBank/DDBJ databases">
        <title>Draft Genome Sequence of a Mulberry Tree, Morus notabilis C.K. Schneid.</title>
        <authorList>
            <person name="He N."/>
            <person name="Zhao S."/>
        </authorList>
    </citation>
    <scope>NUCLEOTIDE SEQUENCE</scope>
</reference>
<protein>
    <submittedName>
        <fullName evidence="9">Mitochondrial inner membrane protein OXA1</fullName>
    </submittedName>
</protein>
<proteinExistence type="inferred from homology"/>
<dbReference type="STRING" id="981085.W9QD01"/>
<organism evidence="9 10">
    <name type="scientific">Morus notabilis</name>
    <dbReference type="NCBI Taxonomy" id="981085"/>
    <lineage>
        <taxon>Eukaryota</taxon>
        <taxon>Viridiplantae</taxon>
        <taxon>Streptophyta</taxon>
        <taxon>Embryophyta</taxon>
        <taxon>Tracheophyta</taxon>
        <taxon>Spermatophyta</taxon>
        <taxon>Magnoliopsida</taxon>
        <taxon>eudicotyledons</taxon>
        <taxon>Gunneridae</taxon>
        <taxon>Pentapetalae</taxon>
        <taxon>rosids</taxon>
        <taxon>fabids</taxon>
        <taxon>Rosales</taxon>
        <taxon>Moraceae</taxon>
        <taxon>Moreae</taxon>
        <taxon>Morus</taxon>
    </lineage>
</organism>
<sequence length="518" mass="57405">MAYRRSLSTRATITARQCHPSVGHLVHDDDRKQNPVSESVSSQNWNSLLQKRLFGNEVGKLGLGFSQDRRFSSALASPSNSSFAFCRYMSTTIGEDSDKFGIMSDVAEVISDSTVQAVASQVPQVNEVAIAAADSFLPVKLLQYLIEGVHTFVGVDWWLAIALTTLLIRTSTVPLLINQLKSTSKLSLMRPRLEEIKRQIDEGAVNQIEGQRQMSDLFKEYGVTPFTPLKGLFIQGPIFISFFLAVSNMAEKVPSFKTGGAYWFVDLTTPDALYIFPVLTALTFLITVECNMQEGLEGNPVAATMKNVSRGIAVLTVPFTMSFPKAIFCYWITSNLFSLVYGLALKKPQVKKFLGIPEIPVTQPSTTQQPSFKSLFSALKQRTTVTQENTSSPAQSFKLTDRKISSSAVVSQRLRSLEKQSCKSFPPFFISLDGHVNSNNGLIRFALANKKKFRILREYFSKISNYKSLADGRVIIRVDGKNGNQGSCINLETLERPTKEVGLVGWFSLGHQKSPNEG</sequence>
<accession>W9QD01</accession>
<keyword evidence="3 6" id="KW-0812">Transmembrane</keyword>
<dbReference type="CDD" id="cd20069">
    <property type="entry name" value="5TM_Oxa1-like"/>
    <property type="match status" value="1"/>
</dbReference>
<feature type="domain" description="Membrane insertase YidC/Oxa/ALB C-terminal" evidence="8">
    <location>
        <begin position="157"/>
        <end position="343"/>
    </location>
</feature>
<dbReference type="Pfam" id="PF02096">
    <property type="entry name" value="60KD_IMP"/>
    <property type="match status" value="1"/>
</dbReference>
<evidence type="ECO:0000256" key="1">
    <source>
        <dbReference type="ARBA" id="ARBA00004141"/>
    </source>
</evidence>
<evidence type="ECO:0000256" key="4">
    <source>
        <dbReference type="ARBA" id="ARBA00022989"/>
    </source>
</evidence>
<comment type="similarity">
    <text evidence="2">Belongs to the OXA1/ALB3/YidC (TC 2.A.9.2) family.</text>
</comment>
<evidence type="ECO:0000256" key="6">
    <source>
        <dbReference type="RuleBase" id="RU003945"/>
    </source>
</evidence>
<dbReference type="AlphaFoldDB" id="W9QD01"/>
<dbReference type="PANTHER" id="PTHR12428:SF34">
    <property type="entry name" value="MITOCHONDRIAL INNER MEMBRANE PROTEIN OXA1-LIKE"/>
    <property type="match status" value="1"/>
</dbReference>
<evidence type="ECO:0000256" key="2">
    <source>
        <dbReference type="ARBA" id="ARBA00010583"/>
    </source>
</evidence>
<evidence type="ECO:0000313" key="10">
    <source>
        <dbReference type="Proteomes" id="UP000030645"/>
    </source>
</evidence>
<dbReference type="Proteomes" id="UP000030645">
    <property type="component" value="Unassembled WGS sequence"/>
</dbReference>
<evidence type="ECO:0000256" key="3">
    <source>
        <dbReference type="ARBA" id="ARBA00022692"/>
    </source>
</evidence>
<comment type="similarity">
    <text evidence="6">Belongs to the OXA1/ALB3/YidC family.</text>
</comment>
<gene>
    <name evidence="9" type="ORF">L484_001529</name>
</gene>
<dbReference type="InterPro" id="IPR001708">
    <property type="entry name" value="YidC/ALB3/OXA1/COX18"/>
</dbReference>
<dbReference type="EMBL" id="KE343393">
    <property type="protein sequence ID" value="EXB28671.1"/>
    <property type="molecule type" value="Genomic_DNA"/>
</dbReference>
<dbReference type="PANTHER" id="PTHR12428">
    <property type="entry name" value="OXA1"/>
    <property type="match status" value="1"/>
</dbReference>
<dbReference type="eggNOG" id="KOG1239">
    <property type="taxonomic scope" value="Eukaryota"/>
</dbReference>
<name>W9QD01_9ROSA</name>
<dbReference type="NCBIfam" id="TIGR03592">
    <property type="entry name" value="yidC_oxa1_cterm"/>
    <property type="match status" value="1"/>
</dbReference>
<dbReference type="GO" id="GO:0032977">
    <property type="term" value="F:membrane insertase activity"/>
    <property type="evidence" value="ECO:0007669"/>
    <property type="project" value="InterPro"/>
</dbReference>
<evidence type="ECO:0000256" key="7">
    <source>
        <dbReference type="SAM" id="MobiDB-lite"/>
    </source>
</evidence>
<dbReference type="InterPro" id="IPR028055">
    <property type="entry name" value="YidC/Oxa/ALB_C"/>
</dbReference>
<keyword evidence="4" id="KW-1133">Transmembrane helix</keyword>
<feature type="region of interest" description="Disordered" evidence="7">
    <location>
        <begin position="23"/>
        <end position="42"/>
    </location>
</feature>
<comment type="subcellular location">
    <subcellularLocation>
        <location evidence="1 6">Membrane</location>
        <topology evidence="1 6">Multi-pass membrane protein</topology>
    </subcellularLocation>
</comment>
<evidence type="ECO:0000256" key="5">
    <source>
        <dbReference type="ARBA" id="ARBA00023136"/>
    </source>
</evidence>
<dbReference type="GO" id="GO:0032979">
    <property type="term" value="P:protein insertion into mitochondrial inner membrane from matrix"/>
    <property type="evidence" value="ECO:0007669"/>
    <property type="project" value="TreeGrafter"/>
</dbReference>
<evidence type="ECO:0000259" key="8">
    <source>
        <dbReference type="Pfam" id="PF02096"/>
    </source>
</evidence>
<keyword evidence="5" id="KW-0472">Membrane</keyword>